<reference evidence="4" key="1">
    <citation type="journal article" date="2015" name="Proc. Natl. Acad. Sci. U.S.A.">
        <title>Networks of energetic and metabolic interactions define dynamics in microbial communities.</title>
        <authorList>
            <person name="Embree M."/>
            <person name="Liu J.K."/>
            <person name="Al-Bassam M.M."/>
            <person name="Zengler K."/>
        </authorList>
    </citation>
    <scope>NUCLEOTIDE SEQUENCE</scope>
</reference>
<dbReference type="SUPFAM" id="SSF53335">
    <property type="entry name" value="S-adenosyl-L-methionine-dependent methyltransferases"/>
    <property type="match status" value="1"/>
</dbReference>
<dbReference type="PANTHER" id="PTHR43619:SF2">
    <property type="entry name" value="S-ADENOSYL-L-METHIONINE-DEPENDENT METHYLTRANSFERASES SUPERFAMILY PROTEIN"/>
    <property type="match status" value="1"/>
</dbReference>
<dbReference type="InterPro" id="IPR011610">
    <property type="entry name" value="SAM_mthyl_Trfase_ML2640-like"/>
</dbReference>
<dbReference type="AlphaFoldDB" id="A0A0W8FT65"/>
<evidence type="ECO:0000256" key="2">
    <source>
        <dbReference type="ARBA" id="ARBA00022603"/>
    </source>
</evidence>
<dbReference type="Gene3D" id="3.40.50.150">
    <property type="entry name" value="Vaccinia Virus protein VP39"/>
    <property type="match status" value="1"/>
</dbReference>
<name>A0A0W8FT65_9ZZZZ</name>
<organism evidence="4">
    <name type="scientific">hydrocarbon metagenome</name>
    <dbReference type="NCBI Taxonomy" id="938273"/>
    <lineage>
        <taxon>unclassified sequences</taxon>
        <taxon>metagenomes</taxon>
        <taxon>ecological metagenomes</taxon>
    </lineage>
</organism>
<dbReference type="NCBIfam" id="TIGR00027">
    <property type="entry name" value="mthyl_TIGR00027"/>
    <property type="match status" value="1"/>
</dbReference>
<comment type="caution">
    <text evidence="4">The sequence shown here is derived from an EMBL/GenBank/DDBJ whole genome shotgun (WGS) entry which is preliminary data.</text>
</comment>
<dbReference type="InterPro" id="IPR007213">
    <property type="entry name" value="Ppm1/Ppm2/Tcmp"/>
</dbReference>
<evidence type="ECO:0000313" key="4">
    <source>
        <dbReference type="EMBL" id="KUG23988.1"/>
    </source>
</evidence>
<dbReference type="InterPro" id="IPR029063">
    <property type="entry name" value="SAM-dependent_MTases_sf"/>
</dbReference>
<evidence type="ECO:0000256" key="3">
    <source>
        <dbReference type="ARBA" id="ARBA00022679"/>
    </source>
</evidence>
<dbReference type="GO" id="GO:0008168">
    <property type="term" value="F:methyltransferase activity"/>
    <property type="evidence" value="ECO:0007669"/>
    <property type="project" value="UniProtKB-KW"/>
</dbReference>
<dbReference type="GO" id="GO:0032259">
    <property type="term" value="P:methylation"/>
    <property type="evidence" value="ECO:0007669"/>
    <property type="project" value="UniProtKB-KW"/>
</dbReference>
<accession>A0A0W8FT65</accession>
<proteinExistence type="inferred from homology"/>
<evidence type="ECO:0000256" key="1">
    <source>
        <dbReference type="ARBA" id="ARBA00008138"/>
    </source>
</evidence>
<gene>
    <name evidence="4" type="ORF">ASZ90_006200</name>
</gene>
<keyword evidence="2 4" id="KW-0489">Methyltransferase</keyword>
<keyword evidence="3 4" id="KW-0808">Transferase</keyword>
<dbReference type="PANTHER" id="PTHR43619">
    <property type="entry name" value="S-ADENOSYL-L-METHIONINE-DEPENDENT METHYLTRANSFERASE YKTD-RELATED"/>
    <property type="match status" value="1"/>
</dbReference>
<dbReference type="Pfam" id="PF04072">
    <property type="entry name" value="LCM"/>
    <property type="match status" value="1"/>
</dbReference>
<sequence length="277" mass="31265">MADNKASFTALATAYMRAAHQLLEAKPLLFDDPVALPLLGPEALKNIQDTKDHYQTPEVLALRTRIILRSRFTEDRLAAAFSRGIRQYIILGAGFDTFALRQPSWAEELKIMEVDHAGTQSLKRSYIDAARLTIPANVLFADINFEHESLYEGLRRYNVSIDKPSFFSWLGVMMYLKEDAIDDVLHSVAMFPAGSEIVLTFVRPPGDSPSIISQSVTNLGEPWLSHFEPDEIEEKLYSAGFSKVQFLTPAEAETRYFRSRPRDLPVPEQTNILSAIR</sequence>
<comment type="similarity">
    <text evidence="1">Belongs to the UPF0677 family.</text>
</comment>
<dbReference type="EMBL" id="LNQE01000871">
    <property type="protein sequence ID" value="KUG23988.1"/>
    <property type="molecule type" value="Genomic_DNA"/>
</dbReference>
<protein>
    <submittedName>
        <fullName evidence="4">O-methyltransferase involved in polyketide biosynthesis</fullName>
    </submittedName>
</protein>